<feature type="compositionally biased region" description="Polar residues" evidence="6">
    <location>
        <begin position="140"/>
        <end position="152"/>
    </location>
</feature>
<feature type="DNA-binding region" description="Homeobox" evidence="4">
    <location>
        <begin position="157"/>
        <end position="216"/>
    </location>
</feature>
<dbReference type="PROSITE" id="PS00027">
    <property type="entry name" value="HOMEOBOX_1"/>
    <property type="match status" value="1"/>
</dbReference>
<feature type="compositionally biased region" description="Basic and acidic residues" evidence="6">
    <location>
        <begin position="340"/>
        <end position="354"/>
    </location>
</feature>
<feature type="domain" description="Homeobox" evidence="7">
    <location>
        <begin position="155"/>
        <end position="215"/>
    </location>
</feature>
<dbReference type="Proteomes" id="UP000195602">
    <property type="component" value="Unassembled WGS sequence"/>
</dbReference>
<dbReference type="InterPro" id="IPR009057">
    <property type="entry name" value="Homeodomain-like_sf"/>
</dbReference>
<comment type="subcellular location">
    <subcellularLocation>
        <location evidence="4 5">Nucleus</location>
    </subcellularLocation>
</comment>
<comment type="caution">
    <text evidence="8">The sequence shown here is derived from an EMBL/GenBank/DDBJ whole genome shotgun (WGS) entry which is preliminary data.</text>
</comment>
<organism evidence="8 9">
    <name type="scientific">Clavispora lusitaniae</name>
    <name type="common">Candida lusitaniae</name>
    <dbReference type="NCBI Taxonomy" id="36911"/>
    <lineage>
        <taxon>Eukaryota</taxon>
        <taxon>Fungi</taxon>
        <taxon>Dikarya</taxon>
        <taxon>Ascomycota</taxon>
        <taxon>Saccharomycotina</taxon>
        <taxon>Pichiomycetes</taxon>
        <taxon>Metschnikowiaceae</taxon>
        <taxon>Clavispora</taxon>
    </lineage>
</organism>
<dbReference type="Pfam" id="PF00046">
    <property type="entry name" value="Homeodomain"/>
    <property type="match status" value="1"/>
</dbReference>
<name>A0AA91T325_CLALS</name>
<dbReference type="PANTHER" id="PTHR24324:SF9">
    <property type="entry name" value="HOMEOBOX DOMAIN-CONTAINING PROTEIN"/>
    <property type="match status" value="1"/>
</dbReference>
<dbReference type="EMBL" id="LYUB02000004">
    <property type="protein sequence ID" value="OVF09751.1"/>
    <property type="molecule type" value="Genomic_DNA"/>
</dbReference>
<dbReference type="CDD" id="cd00086">
    <property type="entry name" value="homeodomain"/>
    <property type="match status" value="1"/>
</dbReference>
<keyword evidence="1 4" id="KW-0238">DNA-binding</keyword>
<dbReference type="InterPro" id="IPR017970">
    <property type="entry name" value="Homeobox_CS"/>
</dbReference>
<evidence type="ECO:0000256" key="4">
    <source>
        <dbReference type="PROSITE-ProRule" id="PRU00108"/>
    </source>
</evidence>
<dbReference type="PROSITE" id="PS50071">
    <property type="entry name" value="HOMEOBOX_2"/>
    <property type="match status" value="1"/>
</dbReference>
<evidence type="ECO:0000256" key="1">
    <source>
        <dbReference type="ARBA" id="ARBA00023125"/>
    </source>
</evidence>
<evidence type="ECO:0000256" key="3">
    <source>
        <dbReference type="ARBA" id="ARBA00023242"/>
    </source>
</evidence>
<evidence type="ECO:0000256" key="6">
    <source>
        <dbReference type="SAM" id="MobiDB-lite"/>
    </source>
</evidence>
<dbReference type="SUPFAM" id="SSF46689">
    <property type="entry name" value="Homeodomain-like"/>
    <property type="match status" value="1"/>
</dbReference>
<dbReference type="AlphaFoldDB" id="A0AA91T325"/>
<dbReference type="GO" id="GO:0000978">
    <property type="term" value="F:RNA polymerase II cis-regulatory region sequence-specific DNA binding"/>
    <property type="evidence" value="ECO:0007669"/>
    <property type="project" value="TreeGrafter"/>
</dbReference>
<dbReference type="KEGG" id="clus:A9F13_04g02497"/>
<keyword evidence="2 4" id="KW-0371">Homeobox</keyword>
<feature type="region of interest" description="Disordered" evidence="6">
    <location>
        <begin position="1"/>
        <end position="32"/>
    </location>
</feature>
<keyword evidence="3 4" id="KW-0539">Nucleus</keyword>
<reference evidence="8 9" key="1">
    <citation type="submission" date="2017-04" db="EMBL/GenBank/DDBJ databases">
        <title>Draft genome of the yeast Clavispora lusitaniae type strain CBS 6936.</title>
        <authorList>
            <person name="Durrens P."/>
            <person name="Klopp C."/>
            <person name="Biteau N."/>
            <person name="Fitton-Ouhabi V."/>
            <person name="Dementhon K."/>
            <person name="Accoceberry I."/>
            <person name="Sherman D.J."/>
            <person name="Noel T."/>
        </authorList>
    </citation>
    <scope>NUCLEOTIDE SEQUENCE [LARGE SCALE GENOMIC DNA]</scope>
    <source>
        <strain evidence="8 9">CBS 6936</strain>
    </source>
</reference>
<sequence>MLVTTPERQRSAAPHLASRPKGSPRTFSLPPLSSILASETPFKPQLPSIATFATPQTPRYVLPPASDPRAFVTPLPASARPHISVSVPAADPKQPKLVSSPTDKDSDADTSMNDSMVRLSSKRKHSTTSPTRDFAFISHSPATYPSQEPSIDNASLARRKRRRTSPHELAILNQEFQAGSTPNKTRRIEIAKKVSMTEKAIQIWFQNKRQSLRRLRAADKEVTELPPTPDSSADHVATSTVLELTPHKPGLVKSHSQNFAVSPAMAQSSPIRSLSVSNLTHMDPANKAKDSLLTKMLAADESGSKAQSSLVLNLTKKKQPEFARQSPAVSTQVMTFRLAPSKERKPLAPLDHNKNSNCKSTKESQCVQNLLLLKSASY</sequence>
<dbReference type="GO" id="GO:0005634">
    <property type="term" value="C:nucleus"/>
    <property type="evidence" value="ECO:0007669"/>
    <property type="project" value="UniProtKB-SubCell"/>
</dbReference>
<dbReference type="InterPro" id="IPR001356">
    <property type="entry name" value="HD"/>
</dbReference>
<feature type="region of interest" description="Disordered" evidence="6">
    <location>
        <begin position="83"/>
        <end position="152"/>
    </location>
</feature>
<proteinExistence type="predicted"/>
<evidence type="ECO:0000313" key="8">
    <source>
        <dbReference type="EMBL" id="OVF09751.1"/>
    </source>
</evidence>
<protein>
    <recommendedName>
        <fullName evidence="7">Homeobox domain-containing protein</fullName>
    </recommendedName>
</protein>
<dbReference type="SMART" id="SM00389">
    <property type="entry name" value="HOX"/>
    <property type="match status" value="1"/>
</dbReference>
<evidence type="ECO:0000259" key="7">
    <source>
        <dbReference type="PROSITE" id="PS50071"/>
    </source>
</evidence>
<dbReference type="InterPro" id="IPR051000">
    <property type="entry name" value="Homeobox_DNA-bind_prot"/>
</dbReference>
<dbReference type="GO" id="GO:0000981">
    <property type="term" value="F:DNA-binding transcription factor activity, RNA polymerase II-specific"/>
    <property type="evidence" value="ECO:0007669"/>
    <property type="project" value="InterPro"/>
</dbReference>
<evidence type="ECO:0000256" key="2">
    <source>
        <dbReference type="ARBA" id="ARBA00023155"/>
    </source>
</evidence>
<accession>A0AA91T325</accession>
<dbReference type="Gene3D" id="1.10.10.60">
    <property type="entry name" value="Homeodomain-like"/>
    <property type="match status" value="1"/>
</dbReference>
<dbReference type="GO" id="GO:0030154">
    <property type="term" value="P:cell differentiation"/>
    <property type="evidence" value="ECO:0007669"/>
    <property type="project" value="TreeGrafter"/>
</dbReference>
<gene>
    <name evidence="8" type="ORF">A9F13_04g02497</name>
</gene>
<evidence type="ECO:0000256" key="5">
    <source>
        <dbReference type="RuleBase" id="RU000682"/>
    </source>
</evidence>
<dbReference type="PANTHER" id="PTHR24324">
    <property type="entry name" value="HOMEOBOX PROTEIN HHEX"/>
    <property type="match status" value="1"/>
</dbReference>
<evidence type="ECO:0000313" key="9">
    <source>
        <dbReference type="Proteomes" id="UP000195602"/>
    </source>
</evidence>
<feature type="region of interest" description="Disordered" evidence="6">
    <location>
        <begin position="340"/>
        <end position="361"/>
    </location>
</feature>